<name>A0A0G0LEA6_9BACT</name>
<keyword evidence="5 7" id="KW-1133">Transmembrane helix</keyword>
<dbReference type="Pfam" id="PF04226">
    <property type="entry name" value="Transgly_assoc"/>
    <property type="match status" value="1"/>
</dbReference>
<evidence type="ECO:0000313" key="9">
    <source>
        <dbReference type="Proteomes" id="UP000033841"/>
    </source>
</evidence>
<evidence type="ECO:0000256" key="2">
    <source>
        <dbReference type="ARBA" id="ARBA00011006"/>
    </source>
</evidence>
<dbReference type="Proteomes" id="UP000033841">
    <property type="component" value="Unassembled WGS sequence"/>
</dbReference>
<sequence>MGIILWIIFGALAGWIASVIMKTNYRQGTMADILMGILGSIVGGFLMGMVGKSGVDGFNLYSLLVAVIGAVVVIYVGRILRNRG</sequence>
<organism evidence="8 9">
    <name type="scientific">Candidatus Shapirobacteria bacterium GW2011_GWE1_38_92</name>
    <dbReference type="NCBI Taxonomy" id="1618489"/>
    <lineage>
        <taxon>Bacteria</taxon>
        <taxon>Candidatus Shapironibacteriota</taxon>
    </lineage>
</organism>
<dbReference type="InterPro" id="IPR007341">
    <property type="entry name" value="Transgly_assoc"/>
</dbReference>
<dbReference type="EMBL" id="LBVR01000043">
    <property type="protein sequence ID" value="KKQ90198.1"/>
    <property type="molecule type" value="Genomic_DNA"/>
</dbReference>
<accession>A0A0G0LEA6</accession>
<feature type="transmembrane region" description="Helical" evidence="7">
    <location>
        <begin position="58"/>
        <end position="80"/>
    </location>
</feature>
<gene>
    <name evidence="8" type="ORF">UT14_C0043G0007</name>
</gene>
<dbReference type="GO" id="GO:0005886">
    <property type="term" value="C:plasma membrane"/>
    <property type="evidence" value="ECO:0007669"/>
    <property type="project" value="UniProtKB-SubCell"/>
</dbReference>
<keyword evidence="6 7" id="KW-0472">Membrane</keyword>
<keyword evidence="4 7" id="KW-0812">Transmembrane</keyword>
<dbReference type="AlphaFoldDB" id="A0A0G0LEA6"/>
<evidence type="ECO:0000256" key="3">
    <source>
        <dbReference type="ARBA" id="ARBA00022475"/>
    </source>
</evidence>
<evidence type="ECO:0000256" key="5">
    <source>
        <dbReference type="ARBA" id="ARBA00022989"/>
    </source>
</evidence>
<dbReference type="PANTHER" id="PTHR33884">
    <property type="entry name" value="UPF0410 PROTEIN YMGE"/>
    <property type="match status" value="1"/>
</dbReference>
<dbReference type="PANTHER" id="PTHR33884:SF3">
    <property type="entry name" value="UPF0410 PROTEIN YMGE"/>
    <property type="match status" value="1"/>
</dbReference>
<evidence type="ECO:0000256" key="7">
    <source>
        <dbReference type="SAM" id="Phobius"/>
    </source>
</evidence>
<evidence type="ECO:0000256" key="6">
    <source>
        <dbReference type="ARBA" id="ARBA00023136"/>
    </source>
</evidence>
<keyword evidence="3" id="KW-1003">Cell membrane</keyword>
<comment type="caution">
    <text evidence="8">The sequence shown here is derived from an EMBL/GenBank/DDBJ whole genome shotgun (WGS) entry which is preliminary data.</text>
</comment>
<evidence type="ECO:0000256" key="4">
    <source>
        <dbReference type="ARBA" id="ARBA00022692"/>
    </source>
</evidence>
<evidence type="ECO:0000256" key="1">
    <source>
        <dbReference type="ARBA" id="ARBA00004651"/>
    </source>
</evidence>
<comment type="subcellular location">
    <subcellularLocation>
        <location evidence="1">Cell membrane</location>
        <topology evidence="1">Multi-pass membrane protein</topology>
    </subcellularLocation>
</comment>
<protein>
    <submittedName>
        <fullName evidence="8">Transglycosylase-associated protein</fullName>
    </submittedName>
</protein>
<proteinExistence type="inferred from homology"/>
<feature type="transmembrane region" description="Helical" evidence="7">
    <location>
        <begin position="6"/>
        <end position="21"/>
    </location>
</feature>
<reference evidence="8 9" key="1">
    <citation type="journal article" date="2015" name="Nature">
        <title>rRNA introns, odd ribosomes, and small enigmatic genomes across a large radiation of phyla.</title>
        <authorList>
            <person name="Brown C.T."/>
            <person name="Hug L.A."/>
            <person name="Thomas B.C."/>
            <person name="Sharon I."/>
            <person name="Castelle C.J."/>
            <person name="Singh A."/>
            <person name="Wilkins M.J."/>
            <person name="Williams K.H."/>
            <person name="Banfield J.F."/>
        </authorList>
    </citation>
    <scope>NUCLEOTIDE SEQUENCE [LARGE SCALE GENOMIC DNA]</scope>
</reference>
<evidence type="ECO:0000313" key="8">
    <source>
        <dbReference type="EMBL" id="KKQ90198.1"/>
    </source>
</evidence>
<comment type="similarity">
    <text evidence="2">Belongs to the UPF0410 family.</text>
</comment>
<feature type="transmembrane region" description="Helical" evidence="7">
    <location>
        <begin position="33"/>
        <end position="52"/>
    </location>
</feature>